<dbReference type="AlphaFoldDB" id="A0A6G0IJM6"/>
<evidence type="ECO:0000313" key="2">
    <source>
        <dbReference type="EMBL" id="KAE8291461.1"/>
    </source>
</evidence>
<evidence type="ECO:0000256" key="1">
    <source>
        <dbReference type="SAM" id="MobiDB-lite"/>
    </source>
</evidence>
<comment type="caution">
    <text evidence="2">The sequence shown here is derived from an EMBL/GenBank/DDBJ whole genome shotgun (WGS) entry which is preliminary data.</text>
</comment>
<name>A0A6G0IJM6_LARCR</name>
<organism evidence="2 3">
    <name type="scientific">Larimichthys crocea</name>
    <name type="common">Large yellow croaker</name>
    <name type="synonym">Pseudosciaena crocea</name>
    <dbReference type="NCBI Taxonomy" id="215358"/>
    <lineage>
        <taxon>Eukaryota</taxon>
        <taxon>Metazoa</taxon>
        <taxon>Chordata</taxon>
        <taxon>Craniata</taxon>
        <taxon>Vertebrata</taxon>
        <taxon>Euteleostomi</taxon>
        <taxon>Actinopterygii</taxon>
        <taxon>Neopterygii</taxon>
        <taxon>Teleostei</taxon>
        <taxon>Neoteleostei</taxon>
        <taxon>Acanthomorphata</taxon>
        <taxon>Eupercaria</taxon>
        <taxon>Sciaenidae</taxon>
        <taxon>Larimichthys</taxon>
    </lineage>
</organism>
<protein>
    <submittedName>
        <fullName evidence="2">Uncharacterized protein</fullName>
    </submittedName>
</protein>
<feature type="compositionally biased region" description="Polar residues" evidence="1">
    <location>
        <begin position="119"/>
        <end position="129"/>
    </location>
</feature>
<proteinExistence type="predicted"/>
<evidence type="ECO:0000313" key="3">
    <source>
        <dbReference type="Proteomes" id="UP000424527"/>
    </source>
</evidence>
<dbReference type="EMBL" id="REGW02000010">
    <property type="protein sequence ID" value="KAE8291461.1"/>
    <property type="molecule type" value="Genomic_DNA"/>
</dbReference>
<feature type="region of interest" description="Disordered" evidence="1">
    <location>
        <begin position="119"/>
        <end position="191"/>
    </location>
</feature>
<dbReference type="Proteomes" id="UP000424527">
    <property type="component" value="Unassembled WGS sequence"/>
</dbReference>
<accession>A0A6G0IJM6</accession>
<gene>
    <name evidence="2" type="ORF">D5F01_LYC11069</name>
</gene>
<feature type="region of interest" description="Disordered" evidence="1">
    <location>
        <begin position="60"/>
        <end position="90"/>
    </location>
</feature>
<sequence length="191" mass="20147">MAPLSPEDGHDKCLSCLGIAHLKQALTESACINCICMPIAERTARLAKFERSVAEAELPLSGRPAYSSPHRPKRHGHAQDDASVANKKRRGVEPLALKVDTLASEFAQIKALLLSLQPSGPSDACTTASEPPLEEPPQSYAESDSLASLPRMAGQQDEDTLSIAASGNLFTDDEAGGQEELEGGSLGGRLS</sequence>
<reference evidence="2 3" key="1">
    <citation type="submission" date="2019-07" db="EMBL/GenBank/DDBJ databases">
        <title>Chromosome genome assembly for large yellow croaker.</title>
        <authorList>
            <person name="Xiao S."/>
        </authorList>
    </citation>
    <scope>NUCLEOTIDE SEQUENCE [LARGE SCALE GENOMIC DNA]</scope>
    <source>
        <strain evidence="2">JMULYC20181020</strain>
        <tissue evidence="2">Muscle</tissue>
    </source>
</reference>
<keyword evidence="3" id="KW-1185">Reference proteome</keyword>
<feature type="compositionally biased region" description="Acidic residues" evidence="1">
    <location>
        <begin position="171"/>
        <end position="182"/>
    </location>
</feature>